<dbReference type="InterPro" id="IPR020615">
    <property type="entry name" value="Thiolase_acyl_enz_int_AS"/>
</dbReference>
<dbReference type="AlphaFoldDB" id="A0AAE0GAT6"/>
<dbReference type="PROSITE" id="PS00098">
    <property type="entry name" value="THIOLASE_1"/>
    <property type="match status" value="1"/>
</dbReference>
<keyword evidence="3" id="KW-0479">Metal-binding</keyword>
<keyword evidence="8" id="KW-1185">Reference proteome</keyword>
<keyword evidence="2" id="KW-0808">Transferase</keyword>
<name>A0AAE0GAT6_9CHLO</name>
<evidence type="ECO:0000256" key="2">
    <source>
        <dbReference type="ARBA" id="ARBA00022679"/>
    </source>
</evidence>
<comment type="similarity">
    <text evidence="1">Belongs to the thiolase-like superfamily. Thiolase family.</text>
</comment>
<dbReference type="PANTHER" id="PTHR18919:SF156">
    <property type="entry name" value="ACETYL-COA ACETYLTRANSFERASE, MITOCHONDRIAL"/>
    <property type="match status" value="1"/>
</dbReference>
<dbReference type="EMBL" id="LGRX02007553">
    <property type="protein sequence ID" value="KAK3274732.1"/>
    <property type="molecule type" value="Genomic_DNA"/>
</dbReference>
<dbReference type="PANTHER" id="PTHR18919">
    <property type="entry name" value="ACETYL-COA C-ACYLTRANSFERASE"/>
    <property type="match status" value="1"/>
</dbReference>
<evidence type="ECO:0000313" key="7">
    <source>
        <dbReference type="EMBL" id="KAK3274732.1"/>
    </source>
</evidence>
<sequence>MAFRKVERLGKLLSPNFSNVRNLTSKAPSTSSFSPQDVCIVGFARTPMGAFNGSLASLSASELGAVAIKAALNRAAISPDMVDEVLMGNVLSAGVGQAPARQAALGAGVPTSACCTTVNKVCASGMKTITMAAQSIATGTSSVVVAGGMESMSNVPYYLPKARSGYRLGHGEVTDGIIKDGLWDAYNDFHMGNCGEICAKHFNLTREQQDEEALESLRRAVDASSSGMFDGEMAPVEIKGRRGKPSTYVTEDEALQQGVDEGKMRALRPVFQKDGTITAGNASPISDGAAAVVLVSAAKAEELGLKVLARVRGYADAEQAPEWFSTAPSLAIPKVRLRGSLRLLAIPKRTAALCLKPVHPCPPICASHISTTKPTRKTTPLLAEPHWAT</sequence>
<dbReference type="NCBIfam" id="TIGR01930">
    <property type="entry name" value="AcCoA-C-Actrans"/>
    <property type="match status" value="1"/>
</dbReference>
<dbReference type="GO" id="GO:0046872">
    <property type="term" value="F:metal ion binding"/>
    <property type="evidence" value="ECO:0007669"/>
    <property type="project" value="UniProtKB-KW"/>
</dbReference>
<reference evidence="7 8" key="1">
    <citation type="journal article" date="2015" name="Genome Biol. Evol.">
        <title>Comparative Genomics of a Bacterivorous Green Alga Reveals Evolutionary Causalities and Consequences of Phago-Mixotrophic Mode of Nutrition.</title>
        <authorList>
            <person name="Burns J.A."/>
            <person name="Paasch A."/>
            <person name="Narechania A."/>
            <person name="Kim E."/>
        </authorList>
    </citation>
    <scope>NUCLEOTIDE SEQUENCE [LARGE SCALE GENOMIC DNA]</scope>
    <source>
        <strain evidence="7 8">PLY_AMNH</strain>
    </source>
</reference>
<evidence type="ECO:0000313" key="8">
    <source>
        <dbReference type="Proteomes" id="UP001190700"/>
    </source>
</evidence>
<evidence type="ECO:0000256" key="3">
    <source>
        <dbReference type="ARBA" id="ARBA00022723"/>
    </source>
</evidence>
<dbReference type="GO" id="GO:0006635">
    <property type="term" value="P:fatty acid beta-oxidation"/>
    <property type="evidence" value="ECO:0007669"/>
    <property type="project" value="TreeGrafter"/>
</dbReference>
<keyword evidence="4" id="KW-0630">Potassium</keyword>
<evidence type="ECO:0000256" key="5">
    <source>
        <dbReference type="ARBA" id="ARBA00023315"/>
    </source>
</evidence>
<dbReference type="Proteomes" id="UP001190700">
    <property type="component" value="Unassembled WGS sequence"/>
</dbReference>
<dbReference type="GO" id="GO:0003985">
    <property type="term" value="F:acetyl-CoA C-acetyltransferase activity"/>
    <property type="evidence" value="ECO:0007669"/>
    <property type="project" value="TreeGrafter"/>
</dbReference>
<feature type="domain" description="Thiolase N-terminal" evidence="6">
    <location>
        <begin position="38"/>
        <end position="297"/>
    </location>
</feature>
<organism evidence="7 8">
    <name type="scientific">Cymbomonas tetramitiformis</name>
    <dbReference type="NCBI Taxonomy" id="36881"/>
    <lineage>
        <taxon>Eukaryota</taxon>
        <taxon>Viridiplantae</taxon>
        <taxon>Chlorophyta</taxon>
        <taxon>Pyramimonadophyceae</taxon>
        <taxon>Pyramimonadales</taxon>
        <taxon>Pyramimonadaceae</taxon>
        <taxon>Cymbomonas</taxon>
    </lineage>
</organism>
<dbReference type="GO" id="GO:0005739">
    <property type="term" value="C:mitochondrion"/>
    <property type="evidence" value="ECO:0007669"/>
    <property type="project" value="TreeGrafter"/>
</dbReference>
<accession>A0AAE0GAT6</accession>
<evidence type="ECO:0000259" key="6">
    <source>
        <dbReference type="Pfam" id="PF00108"/>
    </source>
</evidence>
<proteinExistence type="inferred from homology"/>
<protein>
    <submittedName>
        <fullName evidence="7">Acetyl-CoA acetyltransferase</fullName>
    </submittedName>
</protein>
<gene>
    <name evidence="7" type="ORF">CYMTET_17100</name>
</gene>
<evidence type="ECO:0000256" key="1">
    <source>
        <dbReference type="ARBA" id="ARBA00010982"/>
    </source>
</evidence>
<dbReference type="Gene3D" id="3.40.47.10">
    <property type="match status" value="1"/>
</dbReference>
<dbReference type="InterPro" id="IPR002155">
    <property type="entry name" value="Thiolase"/>
</dbReference>
<keyword evidence="5" id="KW-0012">Acyltransferase</keyword>
<comment type="caution">
    <text evidence="7">The sequence shown here is derived from an EMBL/GenBank/DDBJ whole genome shotgun (WGS) entry which is preliminary data.</text>
</comment>
<dbReference type="SUPFAM" id="SSF53901">
    <property type="entry name" value="Thiolase-like"/>
    <property type="match status" value="1"/>
</dbReference>
<dbReference type="InterPro" id="IPR016039">
    <property type="entry name" value="Thiolase-like"/>
</dbReference>
<dbReference type="InterPro" id="IPR020616">
    <property type="entry name" value="Thiolase_N"/>
</dbReference>
<evidence type="ECO:0000256" key="4">
    <source>
        <dbReference type="ARBA" id="ARBA00022958"/>
    </source>
</evidence>
<dbReference type="Pfam" id="PF00108">
    <property type="entry name" value="Thiolase_N"/>
    <property type="match status" value="1"/>
</dbReference>
<dbReference type="CDD" id="cd00751">
    <property type="entry name" value="thiolase"/>
    <property type="match status" value="1"/>
</dbReference>